<dbReference type="EMBL" id="LT552380">
    <property type="protein sequence ID" value="SAL98899.1"/>
    <property type="molecule type" value="Genomic_DNA"/>
</dbReference>
<protein>
    <recommendedName>
        <fullName evidence="4">Ndc10 domain-containing protein</fullName>
    </recommendedName>
</protein>
<name>A0A168MNS5_ABSGL</name>
<organism evidence="2">
    <name type="scientific">Absidia glauca</name>
    <name type="common">Pin mould</name>
    <dbReference type="NCBI Taxonomy" id="4829"/>
    <lineage>
        <taxon>Eukaryota</taxon>
        <taxon>Fungi</taxon>
        <taxon>Fungi incertae sedis</taxon>
        <taxon>Mucoromycota</taxon>
        <taxon>Mucoromycotina</taxon>
        <taxon>Mucoromycetes</taxon>
        <taxon>Mucorales</taxon>
        <taxon>Cunninghamellaceae</taxon>
        <taxon>Absidia</taxon>
    </lineage>
</organism>
<keyword evidence="3" id="KW-1185">Reference proteome</keyword>
<proteinExistence type="predicted"/>
<gene>
    <name evidence="2" type="primary">ABSGL_04470.1 scaffold 5468</name>
</gene>
<evidence type="ECO:0008006" key="4">
    <source>
        <dbReference type="Google" id="ProtNLM"/>
    </source>
</evidence>
<dbReference type="InParanoid" id="A0A168MNS5"/>
<reference evidence="2" key="1">
    <citation type="submission" date="2016-04" db="EMBL/GenBank/DDBJ databases">
        <authorList>
            <person name="Evans L.H."/>
            <person name="Alamgir A."/>
            <person name="Owens N."/>
            <person name="Weber N.D."/>
            <person name="Virtaneva K."/>
            <person name="Barbian K."/>
            <person name="Babar A."/>
            <person name="Rosenke K."/>
        </authorList>
    </citation>
    <scope>NUCLEOTIDE SEQUENCE [LARGE SCALE GENOMIC DNA]</scope>
    <source>
        <strain evidence="2">CBS 101.48</strain>
    </source>
</reference>
<evidence type="ECO:0000256" key="1">
    <source>
        <dbReference type="SAM" id="MobiDB-lite"/>
    </source>
</evidence>
<dbReference type="AlphaFoldDB" id="A0A168MNS5"/>
<evidence type="ECO:0000313" key="3">
    <source>
        <dbReference type="Proteomes" id="UP000078561"/>
    </source>
</evidence>
<dbReference type="Proteomes" id="UP000078561">
    <property type="component" value="Unassembled WGS sequence"/>
</dbReference>
<accession>A0A168MNS5</accession>
<feature type="region of interest" description="Disordered" evidence="1">
    <location>
        <begin position="39"/>
        <end position="66"/>
    </location>
</feature>
<sequence length="94" mass="10668">MDSPTSNLAWGKLYSFYIPSYQVRRIPMLYASVNTAQSRKTGTGWSVPKNGDLSKKTQRPWHHSIDSDPTFPYAKFEVGLPTSLTRKSVFKKKG</sequence>
<evidence type="ECO:0000313" key="2">
    <source>
        <dbReference type="EMBL" id="SAL98899.1"/>
    </source>
</evidence>